<organism evidence="1 2">
    <name type="scientific">Pyropia yezoensis</name>
    <name type="common">Susabi-nori</name>
    <name type="synonym">Porphyra yezoensis</name>
    <dbReference type="NCBI Taxonomy" id="2788"/>
    <lineage>
        <taxon>Eukaryota</taxon>
        <taxon>Rhodophyta</taxon>
        <taxon>Bangiophyceae</taxon>
        <taxon>Bangiales</taxon>
        <taxon>Bangiaceae</taxon>
        <taxon>Pyropia</taxon>
    </lineage>
</organism>
<comment type="caution">
    <text evidence="1">The sequence shown here is derived from an EMBL/GenBank/DDBJ whole genome shotgun (WGS) entry which is preliminary data.</text>
</comment>
<protein>
    <submittedName>
        <fullName evidence="1">Uncharacterized protein</fullName>
    </submittedName>
</protein>
<gene>
    <name evidence="1" type="ORF">I4F81_011984</name>
</gene>
<keyword evidence="2" id="KW-1185">Reference proteome</keyword>
<reference evidence="1" key="1">
    <citation type="submission" date="2019-11" db="EMBL/GenBank/DDBJ databases">
        <title>Nori genome reveals adaptations in red seaweeds to the harsh intertidal environment.</title>
        <authorList>
            <person name="Wang D."/>
            <person name="Mao Y."/>
        </authorList>
    </citation>
    <scope>NUCLEOTIDE SEQUENCE</scope>
    <source>
        <tissue evidence="1">Gametophyte</tissue>
    </source>
</reference>
<sequence>MKLLYFDLRGRAEMIRLALHAGGVEFEDARFARGEWPEIKPTTPRGSAPVLTLDDGTTVTESVAILRYAGKLGTPRLYPEDPVAALRVDEMVDIIGSTTAILSKTFGLPSEEQLAMRTKIMSEDGELTKVLKFVDEAAKANGSGFLVGSELTIADCALRPAVYWLTAGILDGIPKDCLDQYKGLAKVMQTMSEIPAIKRYESEQYSA</sequence>
<dbReference type="EMBL" id="CM020620">
    <property type="protein sequence ID" value="KAK1869508.1"/>
    <property type="molecule type" value="Genomic_DNA"/>
</dbReference>
<accession>A0ACC3CI72</accession>
<evidence type="ECO:0000313" key="2">
    <source>
        <dbReference type="Proteomes" id="UP000798662"/>
    </source>
</evidence>
<dbReference type="Proteomes" id="UP000798662">
    <property type="component" value="Chromosome 3"/>
</dbReference>
<evidence type="ECO:0000313" key="1">
    <source>
        <dbReference type="EMBL" id="KAK1869508.1"/>
    </source>
</evidence>
<name>A0ACC3CI72_PYRYE</name>
<proteinExistence type="predicted"/>